<evidence type="ECO:0000313" key="2">
    <source>
        <dbReference type="Proteomes" id="UP000034054"/>
    </source>
</evidence>
<dbReference type="Gene3D" id="3.20.20.60">
    <property type="entry name" value="Phosphoenolpyruvate-binding domains"/>
    <property type="match status" value="1"/>
</dbReference>
<dbReference type="EMBL" id="LCRH01000025">
    <property type="protein sequence ID" value="KKW32528.1"/>
    <property type="molecule type" value="Genomic_DNA"/>
</dbReference>
<organism evidence="1 2">
    <name type="scientific">Candidatus Uhrbacteria bacterium GW2011_GWA2_52_8d</name>
    <dbReference type="NCBI Taxonomy" id="1618979"/>
    <lineage>
        <taxon>Bacteria</taxon>
        <taxon>Candidatus Uhriibacteriota</taxon>
    </lineage>
</organism>
<proteinExistence type="predicted"/>
<dbReference type="Proteomes" id="UP000034054">
    <property type="component" value="Unassembled WGS sequence"/>
</dbReference>
<dbReference type="InterPro" id="IPR039556">
    <property type="entry name" value="ICL/PEPM"/>
</dbReference>
<dbReference type="GO" id="GO:0016833">
    <property type="term" value="F:oxo-acid-lyase activity"/>
    <property type="evidence" value="ECO:0007669"/>
    <property type="project" value="UniProtKB-ARBA"/>
</dbReference>
<dbReference type="InterPro" id="IPR040442">
    <property type="entry name" value="Pyrv_kinase-like_dom_sf"/>
</dbReference>
<name>A0A0G1XMK6_9BACT</name>
<dbReference type="Pfam" id="PF13714">
    <property type="entry name" value="PEP_mutase"/>
    <property type="match status" value="1"/>
</dbReference>
<dbReference type="PANTHER" id="PTHR42905:SF5">
    <property type="entry name" value="CARBOXYVINYL-CARBOXYPHOSPHONATE PHOSPHORYLMUTASE, CHLOROPLASTIC"/>
    <property type="match status" value="1"/>
</dbReference>
<dbReference type="SUPFAM" id="SSF51621">
    <property type="entry name" value="Phosphoenolpyruvate/pyruvate domain"/>
    <property type="match status" value="1"/>
</dbReference>
<dbReference type="PANTHER" id="PTHR42905">
    <property type="entry name" value="PHOSPHOENOLPYRUVATE CARBOXYLASE"/>
    <property type="match status" value="1"/>
</dbReference>
<comment type="caution">
    <text evidence="1">The sequence shown here is derived from an EMBL/GenBank/DDBJ whole genome shotgun (WGS) entry which is preliminary data.</text>
</comment>
<dbReference type="AlphaFoldDB" id="A0A0G1XMK6"/>
<sequence length="319" mass="34692">MLLGKKKSTIYRELLECGGPSFAVVGSLPIHALLAQKAGADCFVISCIDTALYLLGLPDARLVTMSEVVENAQRVCDAVSLPVIVDCGTGFGDGVNVRRTVEAVIRAGAAGLFIEDQVAPKRCGFVKGKEILPLDEALGKYRAAIDARDELDPDVIIMARTDADGNLEESIRRGKAYKEAGVAGVWLEGLGSREEVRQARAVIGTPLFLSADSLSPPLSDEEMKELGVLDLGIDVNRVGMIGVWDLLASIKERGLDAWDEFIKLSQNHPLGGFGEFDLLGFPKVREWEERYLSPDHMKKYETSLGLYEPGRGSRVKDTQ</sequence>
<dbReference type="CDD" id="cd00377">
    <property type="entry name" value="ICL_PEPM"/>
    <property type="match status" value="1"/>
</dbReference>
<dbReference type="InterPro" id="IPR015813">
    <property type="entry name" value="Pyrv/PenolPyrv_kinase-like_dom"/>
</dbReference>
<reference evidence="1 2" key="1">
    <citation type="journal article" date="2015" name="Nature">
        <title>rRNA introns, odd ribosomes, and small enigmatic genomes across a large radiation of phyla.</title>
        <authorList>
            <person name="Brown C.T."/>
            <person name="Hug L.A."/>
            <person name="Thomas B.C."/>
            <person name="Sharon I."/>
            <person name="Castelle C.J."/>
            <person name="Singh A."/>
            <person name="Wilkins M.J."/>
            <person name="Williams K.H."/>
            <person name="Banfield J.F."/>
        </authorList>
    </citation>
    <scope>NUCLEOTIDE SEQUENCE [LARGE SCALE GENOMIC DNA]</scope>
</reference>
<accession>A0A0G1XMK6</accession>
<gene>
    <name evidence="1" type="ORF">UY76_C0025G0002</name>
</gene>
<protein>
    <submittedName>
        <fullName evidence="1">PEP phosphonomutase-like protein enzyme</fullName>
    </submittedName>
</protein>
<evidence type="ECO:0000313" key="1">
    <source>
        <dbReference type="EMBL" id="KKW32528.1"/>
    </source>
</evidence>